<feature type="compositionally biased region" description="Polar residues" evidence="1">
    <location>
        <begin position="48"/>
        <end position="59"/>
    </location>
</feature>
<accession>A0AAD2K8K1</accession>
<dbReference type="EMBL" id="CAVNYO010000444">
    <property type="protein sequence ID" value="CAK5281949.1"/>
    <property type="molecule type" value="Genomic_DNA"/>
</dbReference>
<reference evidence="2" key="1">
    <citation type="submission" date="2023-11" db="EMBL/GenBank/DDBJ databases">
        <authorList>
            <person name="De Vega J J."/>
            <person name="De Vega J J."/>
        </authorList>
    </citation>
    <scope>NUCLEOTIDE SEQUENCE</scope>
</reference>
<sequence>MHDVSAGTPKPQVWSPHAARKPPSRRSKTLSRGPQIISLGHRPPGHPFSNQQRPATARTSIPMWSPTRWTARQCRSSPVWSKWKRYQHRARRDLLSRLR</sequence>
<organism evidence="2 3">
    <name type="scientific">Mycena citricolor</name>
    <dbReference type="NCBI Taxonomy" id="2018698"/>
    <lineage>
        <taxon>Eukaryota</taxon>
        <taxon>Fungi</taxon>
        <taxon>Dikarya</taxon>
        <taxon>Basidiomycota</taxon>
        <taxon>Agaricomycotina</taxon>
        <taxon>Agaricomycetes</taxon>
        <taxon>Agaricomycetidae</taxon>
        <taxon>Agaricales</taxon>
        <taxon>Marasmiineae</taxon>
        <taxon>Mycenaceae</taxon>
        <taxon>Mycena</taxon>
    </lineage>
</organism>
<dbReference type="Proteomes" id="UP001295794">
    <property type="component" value="Unassembled WGS sequence"/>
</dbReference>
<dbReference type="AlphaFoldDB" id="A0AAD2K8K1"/>
<feature type="compositionally biased region" description="Basic residues" evidence="1">
    <location>
        <begin position="18"/>
        <end position="29"/>
    </location>
</feature>
<feature type="region of interest" description="Disordered" evidence="1">
    <location>
        <begin position="1"/>
        <end position="64"/>
    </location>
</feature>
<evidence type="ECO:0000313" key="3">
    <source>
        <dbReference type="Proteomes" id="UP001295794"/>
    </source>
</evidence>
<evidence type="ECO:0000313" key="2">
    <source>
        <dbReference type="EMBL" id="CAK5281949.1"/>
    </source>
</evidence>
<evidence type="ECO:0000256" key="1">
    <source>
        <dbReference type="SAM" id="MobiDB-lite"/>
    </source>
</evidence>
<comment type="caution">
    <text evidence="2">The sequence shown here is derived from an EMBL/GenBank/DDBJ whole genome shotgun (WGS) entry which is preliminary data.</text>
</comment>
<gene>
    <name evidence="2" type="ORF">MYCIT1_LOCUS33334</name>
</gene>
<keyword evidence="3" id="KW-1185">Reference proteome</keyword>
<protein>
    <submittedName>
        <fullName evidence="2">Uncharacterized protein</fullName>
    </submittedName>
</protein>
<name>A0AAD2K8K1_9AGAR</name>
<proteinExistence type="predicted"/>